<evidence type="ECO:0000313" key="1">
    <source>
        <dbReference type="EMBL" id="MDV2911163.1"/>
    </source>
</evidence>
<name>A0AAW8YMV5_PEDAC</name>
<evidence type="ECO:0000313" key="2">
    <source>
        <dbReference type="Proteomes" id="UP001280415"/>
    </source>
</evidence>
<reference evidence="1" key="2">
    <citation type="submission" date="2023-10" db="EMBL/GenBank/DDBJ databases">
        <authorList>
            <person name="Khurajog B."/>
        </authorList>
    </citation>
    <scope>NUCLEOTIDE SEQUENCE</scope>
    <source>
        <strain evidence="1">BF14</strain>
    </source>
</reference>
<gene>
    <name evidence="1" type="ORF">R0H03_04680</name>
</gene>
<dbReference type="AlphaFoldDB" id="A0AAW8YMV5"/>
<proteinExistence type="predicted"/>
<protein>
    <recommendedName>
        <fullName evidence="3">Bacterial Ig domain-containing protein</fullName>
    </recommendedName>
</protein>
<dbReference type="EMBL" id="JAWJAX010000004">
    <property type="protein sequence ID" value="MDV2911163.1"/>
    <property type="molecule type" value="Genomic_DNA"/>
</dbReference>
<sequence>MRKSRIGALTVGIALLGLSIGQVQASIRAAPKNGLRTEVAHQVSKIRSTGVQTGFAQNGSTLNAAIQDEVADLTFNVVREGDSVITGTGEPGAEINVFKDTPTGEPPLLIGNATVDFRGGWLVDASQQDLHAGDVLFAYQGEGAQVKGTQTTVEAKQAEVPRPTVNPVKAGAQNITGQGEPGKIIKIYLKEADGSNRPLGAEPVDQFGNWVVLVPINVELEANDVLEVYQSTLDDVLSEPVQVTVTE</sequence>
<reference evidence="1" key="1">
    <citation type="journal article" date="2023" name="PeerJ">
        <title>Selection and evaluation of lactic acid bacteria from chicken feces in Thailand as potential probiotics.</title>
        <authorList>
            <person name="Khurajog B."/>
            <person name="Disastra Y."/>
            <person name="Lawwyne L.D."/>
            <person name="Sirichokchatchawan W."/>
            <person name="Niyomtham W."/>
            <person name="Yindee J."/>
            <person name="Hampson D.J."/>
            <person name="Prapasarakul N."/>
        </authorList>
    </citation>
    <scope>NUCLEOTIDE SEQUENCE</scope>
    <source>
        <strain evidence="1">BF14</strain>
    </source>
</reference>
<evidence type="ECO:0008006" key="3">
    <source>
        <dbReference type="Google" id="ProtNLM"/>
    </source>
</evidence>
<dbReference type="RefSeq" id="WP_317052125.1">
    <property type="nucleotide sequence ID" value="NZ_CP140878.1"/>
</dbReference>
<comment type="caution">
    <text evidence="1">The sequence shown here is derived from an EMBL/GenBank/DDBJ whole genome shotgun (WGS) entry which is preliminary data.</text>
</comment>
<accession>A0AAW8YMV5</accession>
<organism evidence="1 2">
    <name type="scientific">Pediococcus acidilactici</name>
    <dbReference type="NCBI Taxonomy" id="1254"/>
    <lineage>
        <taxon>Bacteria</taxon>
        <taxon>Bacillati</taxon>
        <taxon>Bacillota</taxon>
        <taxon>Bacilli</taxon>
        <taxon>Lactobacillales</taxon>
        <taxon>Lactobacillaceae</taxon>
        <taxon>Pediococcus</taxon>
        <taxon>Pediococcus acidilactici group</taxon>
    </lineage>
</organism>
<dbReference type="Proteomes" id="UP001280415">
    <property type="component" value="Unassembled WGS sequence"/>
</dbReference>